<keyword evidence="3" id="KW-0808">Transferase</keyword>
<reference evidence="4" key="1">
    <citation type="submission" date="2018-05" db="EMBL/GenBank/DDBJ databases">
        <title>Draft genome sequence of Stemphylium lycopersici strain CIDEFI 213.</title>
        <authorList>
            <person name="Medina R."/>
            <person name="Franco M.E.E."/>
            <person name="Lucentini C.G."/>
            <person name="Saparrat M.C.N."/>
            <person name="Balatti P.A."/>
        </authorList>
    </citation>
    <scope>NUCLEOTIDE SEQUENCE [LARGE SCALE GENOMIC DNA]</scope>
    <source>
        <strain evidence="4">CIDEFI 213</strain>
    </source>
</reference>
<evidence type="ECO:0000313" key="3">
    <source>
        <dbReference type="EMBL" id="RAR14199.1"/>
    </source>
</evidence>
<evidence type="ECO:0000256" key="1">
    <source>
        <dbReference type="SAM" id="MobiDB-lite"/>
    </source>
</evidence>
<dbReference type="AlphaFoldDB" id="A0A364NA50"/>
<keyword evidence="4" id="KW-1185">Reference proteome</keyword>
<proteinExistence type="predicted"/>
<dbReference type="Proteomes" id="UP000249619">
    <property type="component" value="Unassembled WGS sequence"/>
</dbReference>
<organism evidence="3 4">
    <name type="scientific">Stemphylium lycopersici</name>
    <name type="common">Tomato gray leaf spot disease fungus</name>
    <name type="synonym">Thyrospora lycopersici</name>
    <dbReference type="NCBI Taxonomy" id="183478"/>
    <lineage>
        <taxon>Eukaryota</taxon>
        <taxon>Fungi</taxon>
        <taxon>Dikarya</taxon>
        <taxon>Ascomycota</taxon>
        <taxon>Pezizomycotina</taxon>
        <taxon>Dothideomycetes</taxon>
        <taxon>Pleosporomycetidae</taxon>
        <taxon>Pleosporales</taxon>
        <taxon>Pleosporineae</taxon>
        <taxon>Pleosporaceae</taxon>
        <taxon>Stemphylium</taxon>
    </lineage>
</organism>
<protein>
    <submittedName>
        <fullName evidence="3">Membrane bound O-acyl transferase family-like protein</fullName>
    </submittedName>
</protein>
<name>A0A364NA50_STELY</name>
<keyword evidence="2" id="KW-0812">Transmembrane</keyword>
<dbReference type="GO" id="GO:0016740">
    <property type="term" value="F:transferase activity"/>
    <property type="evidence" value="ECO:0007669"/>
    <property type="project" value="UniProtKB-KW"/>
</dbReference>
<keyword evidence="2" id="KW-0472">Membrane</keyword>
<feature type="compositionally biased region" description="Basic and acidic residues" evidence="1">
    <location>
        <begin position="15"/>
        <end position="41"/>
    </location>
</feature>
<evidence type="ECO:0000256" key="2">
    <source>
        <dbReference type="SAM" id="Phobius"/>
    </source>
</evidence>
<feature type="transmembrane region" description="Helical" evidence="2">
    <location>
        <begin position="189"/>
        <end position="208"/>
    </location>
</feature>
<keyword evidence="2" id="KW-1133">Transmembrane helix</keyword>
<comment type="caution">
    <text evidence="3">The sequence shown here is derived from an EMBL/GenBank/DDBJ whole genome shotgun (WGS) entry which is preliminary data.</text>
</comment>
<evidence type="ECO:0000313" key="4">
    <source>
        <dbReference type="Proteomes" id="UP000249619"/>
    </source>
</evidence>
<feature type="region of interest" description="Disordered" evidence="1">
    <location>
        <begin position="1"/>
        <end position="41"/>
    </location>
</feature>
<dbReference type="EMBL" id="QGDH01000025">
    <property type="protein sequence ID" value="RAR14199.1"/>
    <property type="molecule type" value="Genomic_DNA"/>
</dbReference>
<accession>A0A364NA50</accession>
<gene>
    <name evidence="3" type="ORF">DDE83_002466</name>
</gene>
<sequence>MSKKEGNLEATGFSEPKDTRTQEDITKDVVDSSSGPRDRHGQFAWQPYPLSPFVERLDWILDIFCNFRGMGWNWRTSALPPPPKAIQIQLLGNSGSHTPNHSFKTHSGQAHQYTSREILLRRNLFTLIKGYFIMDLFKTTMMHDPYFWGYTARPPPAYFPSILTLSPVTTHAYRLLLSMLMVKYALQTIFSLGPLFFSGLLSTSLLGARAEPWMYPETWASYDVVLEKGLAGWWGNWWHQTFRFAFQEPSQQKQCGF</sequence>